<evidence type="ECO:0000313" key="2">
    <source>
        <dbReference type="Proteomes" id="UP000580250"/>
    </source>
</evidence>
<comment type="caution">
    <text evidence="1">The sequence shown here is derived from an EMBL/GenBank/DDBJ whole genome shotgun (WGS) entry which is preliminary data.</text>
</comment>
<accession>A0A6V7V3I8</accession>
<dbReference type="AlphaFoldDB" id="A0A6V7V3I8"/>
<dbReference type="EMBL" id="CAJEWN010000154">
    <property type="protein sequence ID" value="CAD2169542.1"/>
    <property type="molecule type" value="Genomic_DNA"/>
</dbReference>
<sequence>MVYLFSLLLSDRHNKYTQIRKFKKFFKLTTKINKQSFLSYLALSLFFSALCPDKMVQPQNATKRLEEFL</sequence>
<dbReference type="Proteomes" id="UP000580250">
    <property type="component" value="Unassembled WGS sequence"/>
</dbReference>
<evidence type="ECO:0000313" key="1">
    <source>
        <dbReference type="EMBL" id="CAD2169542.1"/>
    </source>
</evidence>
<organism evidence="1 2">
    <name type="scientific">Meloidogyne enterolobii</name>
    <name type="common">Root-knot nematode worm</name>
    <name type="synonym">Meloidogyne mayaguensis</name>
    <dbReference type="NCBI Taxonomy" id="390850"/>
    <lineage>
        <taxon>Eukaryota</taxon>
        <taxon>Metazoa</taxon>
        <taxon>Ecdysozoa</taxon>
        <taxon>Nematoda</taxon>
        <taxon>Chromadorea</taxon>
        <taxon>Rhabditida</taxon>
        <taxon>Tylenchina</taxon>
        <taxon>Tylenchomorpha</taxon>
        <taxon>Tylenchoidea</taxon>
        <taxon>Meloidogynidae</taxon>
        <taxon>Meloidogyninae</taxon>
        <taxon>Meloidogyne</taxon>
    </lineage>
</organism>
<gene>
    <name evidence="1" type="ORF">MENT_LOCUS20881</name>
</gene>
<proteinExistence type="predicted"/>
<name>A0A6V7V3I8_MELEN</name>
<protein>
    <submittedName>
        <fullName evidence="1">Uncharacterized protein</fullName>
    </submittedName>
</protein>
<reference evidence="1 2" key="1">
    <citation type="submission" date="2020-08" db="EMBL/GenBank/DDBJ databases">
        <authorList>
            <person name="Koutsovoulos G."/>
            <person name="Danchin GJ E."/>
        </authorList>
    </citation>
    <scope>NUCLEOTIDE SEQUENCE [LARGE SCALE GENOMIC DNA]</scope>
</reference>